<dbReference type="InterPro" id="IPR010987">
    <property type="entry name" value="Glutathione-S-Trfase_C-like"/>
</dbReference>
<dbReference type="SFLD" id="SFLDG01150">
    <property type="entry name" value="Main.1:_Beta-like"/>
    <property type="match status" value="1"/>
</dbReference>
<dbReference type="Gene3D" id="3.40.30.10">
    <property type="entry name" value="Glutaredoxin"/>
    <property type="match status" value="1"/>
</dbReference>
<dbReference type="EMBL" id="AAYA01000013">
    <property type="protein sequence ID" value="EBA06663.1"/>
    <property type="molecule type" value="Genomic_DNA"/>
</dbReference>
<protein>
    <submittedName>
        <fullName evidence="3">Glutathione S-transferase-like protein</fullName>
    </submittedName>
</protein>
<accession>A3K7P1</accession>
<evidence type="ECO:0000259" key="2">
    <source>
        <dbReference type="PROSITE" id="PS50405"/>
    </source>
</evidence>
<dbReference type="Proteomes" id="UP000005713">
    <property type="component" value="Unassembled WGS sequence"/>
</dbReference>
<dbReference type="SFLD" id="SFLDG00358">
    <property type="entry name" value="Main_(cytGST)"/>
    <property type="match status" value="1"/>
</dbReference>
<dbReference type="PANTHER" id="PTHR44051:SF19">
    <property type="entry name" value="DISULFIDE-BOND OXIDOREDUCTASE YFCG"/>
    <property type="match status" value="1"/>
</dbReference>
<dbReference type="Pfam" id="PF13410">
    <property type="entry name" value="GST_C_2"/>
    <property type="match status" value="1"/>
</dbReference>
<dbReference type="OrthoDB" id="9810080at2"/>
<gene>
    <name evidence="3" type="ORF">SSE37_02210</name>
</gene>
<name>A3K7P1_SAGS3</name>
<sequence length="201" mass="21972">MVTVYGRRNSSNCAKVFWLMDELDQPFTLEPAGRGADARDPEAVRRLSPTGTVPVVQMGDQVVWESNAILRCLAASAPASPLWPADPAARGTIDSWMDWASISLTPPLGRLRKARAAGQTADATATLQAFGLLDRHLAGRSYLVGDTLTLADIAIAPAVFRWRLWEGSAQDPLPDVPNLLAYRDRLRTHAGYRQHVEDALN</sequence>
<dbReference type="RefSeq" id="WP_005861785.1">
    <property type="nucleotide sequence ID" value="NZ_AAYA01000013.1"/>
</dbReference>
<dbReference type="AlphaFoldDB" id="A3K7P1"/>
<dbReference type="PROSITE" id="PS50405">
    <property type="entry name" value="GST_CTER"/>
    <property type="match status" value="1"/>
</dbReference>
<organism evidence="3 4">
    <name type="scientific">Sagittula stellata (strain ATCC 700073 / DSM 11524 / E-37)</name>
    <dbReference type="NCBI Taxonomy" id="388399"/>
    <lineage>
        <taxon>Bacteria</taxon>
        <taxon>Pseudomonadati</taxon>
        <taxon>Pseudomonadota</taxon>
        <taxon>Alphaproteobacteria</taxon>
        <taxon>Rhodobacterales</taxon>
        <taxon>Roseobacteraceae</taxon>
        <taxon>Sagittula</taxon>
    </lineage>
</organism>
<dbReference type="eggNOG" id="COG0625">
    <property type="taxonomic scope" value="Bacteria"/>
</dbReference>
<feature type="domain" description="GST N-terminal" evidence="1">
    <location>
        <begin position="1"/>
        <end position="81"/>
    </location>
</feature>
<comment type="caution">
    <text evidence="3">The sequence shown here is derived from an EMBL/GenBank/DDBJ whole genome shotgun (WGS) entry which is preliminary data.</text>
</comment>
<dbReference type="InterPro" id="IPR040079">
    <property type="entry name" value="Glutathione_S-Trfase"/>
</dbReference>
<evidence type="ECO:0000313" key="4">
    <source>
        <dbReference type="Proteomes" id="UP000005713"/>
    </source>
</evidence>
<dbReference type="InterPro" id="IPR036249">
    <property type="entry name" value="Thioredoxin-like_sf"/>
</dbReference>
<dbReference type="InterPro" id="IPR036282">
    <property type="entry name" value="Glutathione-S-Trfase_C_sf"/>
</dbReference>
<feature type="domain" description="GST C-terminal" evidence="2">
    <location>
        <begin position="86"/>
        <end position="201"/>
    </location>
</feature>
<keyword evidence="4" id="KW-1185">Reference proteome</keyword>
<reference evidence="3 4" key="1">
    <citation type="submission" date="2006-06" db="EMBL/GenBank/DDBJ databases">
        <authorList>
            <person name="Moran M.A."/>
            <person name="Ferriera S."/>
            <person name="Johnson J."/>
            <person name="Kravitz S."/>
            <person name="Beeson K."/>
            <person name="Sutton G."/>
            <person name="Rogers Y.-H."/>
            <person name="Friedman R."/>
            <person name="Frazier M."/>
            <person name="Venter J.C."/>
        </authorList>
    </citation>
    <scope>NUCLEOTIDE SEQUENCE [LARGE SCALE GENOMIC DNA]</scope>
    <source>
        <strain evidence="3 4">E-37</strain>
    </source>
</reference>
<dbReference type="SUPFAM" id="SSF47616">
    <property type="entry name" value="GST C-terminal domain-like"/>
    <property type="match status" value="1"/>
</dbReference>
<dbReference type="PROSITE" id="PS50404">
    <property type="entry name" value="GST_NTER"/>
    <property type="match status" value="1"/>
</dbReference>
<evidence type="ECO:0000313" key="3">
    <source>
        <dbReference type="EMBL" id="EBA06663.1"/>
    </source>
</evidence>
<dbReference type="InterPro" id="IPR004045">
    <property type="entry name" value="Glutathione_S-Trfase_N"/>
</dbReference>
<dbReference type="GO" id="GO:0016740">
    <property type="term" value="F:transferase activity"/>
    <property type="evidence" value="ECO:0007669"/>
    <property type="project" value="UniProtKB-KW"/>
</dbReference>
<dbReference type="Pfam" id="PF13417">
    <property type="entry name" value="GST_N_3"/>
    <property type="match status" value="1"/>
</dbReference>
<evidence type="ECO:0000259" key="1">
    <source>
        <dbReference type="PROSITE" id="PS50404"/>
    </source>
</evidence>
<keyword evidence="3" id="KW-0808">Transferase</keyword>
<dbReference type="PANTHER" id="PTHR44051">
    <property type="entry name" value="GLUTATHIONE S-TRANSFERASE-RELATED"/>
    <property type="match status" value="1"/>
</dbReference>
<dbReference type="SFLD" id="SFLDS00019">
    <property type="entry name" value="Glutathione_Transferase_(cytos"/>
    <property type="match status" value="1"/>
</dbReference>
<dbReference type="Gene3D" id="1.20.1050.10">
    <property type="match status" value="1"/>
</dbReference>
<proteinExistence type="predicted"/>
<dbReference type="SUPFAM" id="SSF52833">
    <property type="entry name" value="Thioredoxin-like"/>
    <property type="match status" value="1"/>
</dbReference>